<dbReference type="SMART" id="SM00356">
    <property type="entry name" value="ZnF_C3H1"/>
    <property type="match status" value="4"/>
</dbReference>
<proteinExistence type="predicted"/>
<dbReference type="InterPro" id="IPR036855">
    <property type="entry name" value="Znf_CCCH_sf"/>
</dbReference>
<keyword evidence="4 5" id="KW-0862">Zinc</keyword>
<dbReference type="Pfam" id="PF00642">
    <property type="entry name" value="zf-CCCH"/>
    <property type="match status" value="1"/>
</dbReference>
<accession>A0ABR1FKR6</accession>
<evidence type="ECO:0000256" key="1">
    <source>
        <dbReference type="ARBA" id="ARBA00022723"/>
    </source>
</evidence>
<dbReference type="InterPro" id="IPR000571">
    <property type="entry name" value="Znf_CCCH"/>
</dbReference>
<feature type="zinc finger region" description="C3H1-type" evidence="5">
    <location>
        <begin position="157"/>
        <end position="186"/>
    </location>
</feature>
<dbReference type="SUPFAM" id="SSF90229">
    <property type="entry name" value="CCCH zinc finger"/>
    <property type="match status" value="2"/>
</dbReference>
<evidence type="ECO:0000256" key="2">
    <source>
        <dbReference type="ARBA" id="ARBA00022737"/>
    </source>
</evidence>
<comment type="caution">
    <text evidence="8">The sequence shown here is derived from an EMBL/GenBank/DDBJ whole genome shotgun (WGS) entry which is preliminary data.</text>
</comment>
<dbReference type="PANTHER" id="PTHR12547">
    <property type="entry name" value="CCCH ZINC FINGER/TIS11-RELATED"/>
    <property type="match status" value="1"/>
</dbReference>
<feature type="compositionally biased region" description="Low complexity" evidence="6">
    <location>
        <begin position="237"/>
        <end position="246"/>
    </location>
</feature>
<evidence type="ECO:0000256" key="5">
    <source>
        <dbReference type="PROSITE-ProRule" id="PRU00723"/>
    </source>
</evidence>
<feature type="domain" description="C3H1-type" evidence="7">
    <location>
        <begin position="302"/>
        <end position="331"/>
    </location>
</feature>
<name>A0ABR1FKR6_AURAN</name>
<dbReference type="Gene3D" id="4.10.1000.10">
    <property type="entry name" value="Zinc finger, CCCH-type"/>
    <property type="match status" value="3"/>
</dbReference>
<evidence type="ECO:0000256" key="3">
    <source>
        <dbReference type="ARBA" id="ARBA00022771"/>
    </source>
</evidence>
<evidence type="ECO:0000256" key="6">
    <source>
        <dbReference type="SAM" id="MobiDB-lite"/>
    </source>
</evidence>
<dbReference type="PROSITE" id="PS50103">
    <property type="entry name" value="ZF_C3H1"/>
    <property type="match status" value="4"/>
</dbReference>
<evidence type="ECO:0000256" key="4">
    <source>
        <dbReference type="ARBA" id="ARBA00022833"/>
    </source>
</evidence>
<feature type="region of interest" description="Disordered" evidence="6">
    <location>
        <begin position="192"/>
        <end position="265"/>
    </location>
</feature>
<keyword evidence="1 5" id="KW-0479">Metal-binding</keyword>
<dbReference type="PANTHER" id="PTHR12547:SF18">
    <property type="entry name" value="PROTEIN TIS11"/>
    <property type="match status" value="1"/>
</dbReference>
<dbReference type="EMBL" id="JBBJCI010000367">
    <property type="protein sequence ID" value="KAK7232656.1"/>
    <property type="molecule type" value="Genomic_DNA"/>
</dbReference>
<feature type="compositionally biased region" description="Basic residues" evidence="6">
    <location>
        <begin position="220"/>
        <end position="230"/>
    </location>
</feature>
<feature type="zinc finger region" description="C3H1-type" evidence="5">
    <location>
        <begin position="302"/>
        <end position="331"/>
    </location>
</feature>
<dbReference type="Proteomes" id="UP001363151">
    <property type="component" value="Unassembled WGS sequence"/>
</dbReference>
<gene>
    <name evidence="8" type="ORF">SO694_00035364</name>
</gene>
<keyword evidence="9" id="KW-1185">Reference proteome</keyword>
<sequence length="500" mass="53105">MRLDAMADDTLIDDAALAFDAVSFIPPYNEFTGEPQATAPPFVPSYEKANARPPEDGVPPIDVRHFKTRLCVYLASGSCPHGARCFFAHSVRRPGVDELRPPSTHAAAEYKTRPCRYALSECPFAAAGRCQFAHGVDELRSPPATLASPERMLSARRFKTRLCKYFLAGHCPYAATNTCQFAHSNDELRAPLDGGNGAGPGVYPPAANAAAPAFSGGSATRRRRRRRRGRPPPGQAPPAAARANRITPPPAFQPLGPSRRRTTPRLCSSPLAQLAAPAAGSDAAAASAAASGAALRAALEQKRFTKLCKYFLAGHCPFEASGTCQFAHSARARKRSPPRPRAPYRPRLALRRVLDAYRPAAPGAAPPPGGAPTALYAAAPRSRHLVSPGPIVAPAPFTYQEWAAVPPGTQYVNRVSSDDNPAQDLRADPWTRHAALEARRGGAPHGGPRRIEPHSPTSPFSGAYNRPVDGVPFFADGPPLGGRAVGAPDWSFNGEAATSP</sequence>
<keyword evidence="3 5" id="KW-0863">Zinc-finger</keyword>
<organism evidence="8 9">
    <name type="scientific">Aureococcus anophagefferens</name>
    <name type="common">Harmful bloom alga</name>
    <dbReference type="NCBI Taxonomy" id="44056"/>
    <lineage>
        <taxon>Eukaryota</taxon>
        <taxon>Sar</taxon>
        <taxon>Stramenopiles</taxon>
        <taxon>Ochrophyta</taxon>
        <taxon>Pelagophyceae</taxon>
        <taxon>Pelagomonadales</taxon>
        <taxon>Pelagomonadaceae</taxon>
        <taxon>Aureococcus</taxon>
    </lineage>
</organism>
<feature type="domain" description="C3H1-type" evidence="7">
    <location>
        <begin position="109"/>
        <end position="137"/>
    </location>
</feature>
<evidence type="ECO:0000313" key="8">
    <source>
        <dbReference type="EMBL" id="KAK7232656.1"/>
    </source>
</evidence>
<feature type="zinc finger region" description="C3H1-type" evidence="5">
    <location>
        <begin position="109"/>
        <end position="137"/>
    </location>
</feature>
<feature type="region of interest" description="Disordered" evidence="6">
    <location>
        <begin position="438"/>
        <end position="500"/>
    </location>
</feature>
<evidence type="ECO:0000313" key="9">
    <source>
        <dbReference type="Proteomes" id="UP001363151"/>
    </source>
</evidence>
<feature type="domain" description="C3H1-type" evidence="7">
    <location>
        <begin position="157"/>
        <end position="186"/>
    </location>
</feature>
<keyword evidence="2" id="KW-0677">Repeat</keyword>
<feature type="zinc finger region" description="C3H1-type" evidence="5">
    <location>
        <begin position="66"/>
        <end position="92"/>
    </location>
</feature>
<dbReference type="InterPro" id="IPR045877">
    <property type="entry name" value="ZFP36-like"/>
</dbReference>
<evidence type="ECO:0000259" key="7">
    <source>
        <dbReference type="PROSITE" id="PS50103"/>
    </source>
</evidence>
<protein>
    <recommendedName>
        <fullName evidence="7">C3H1-type domain-containing protein</fullName>
    </recommendedName>
</protein>
<reference evidence="8 9" key="1">
    <citation type="submission" date="2024-03" db="EMBL/GenBank/DDBJ databases">
        <title>Aureococcus anophagefferens CCMP1851 and Kratosvirus quantuckense: Draft genome of a second virus-susceptible host strain in the model system.</title>
        <authorList>
            <person name="Chase E."/>
            <person name="Truchon A.R."/>
            <person name="Schepens W."/>
            <person name="Wilhelm S.W."/>
        </authorList>
    </citation>
    <scope>NUCLEOTIDE SEQUENCE [LARGE SCALE GENOMIC DNA]</scope>
    <source>
        <strain evidence="8 9">CCMP1851</strain>
    </source>
</reference>
<feature type="domain" description="C3H1-type" evidence="7">
    <location>
        <begin position="66"/>
        <end position="92"/>
    </location>
</feature>
<feature type="compositionally biased region" description="Low complexity" evidence="6">
    <location>
        <begin position="204"/>
        <end position="219"/>
    </location>
</feature>